<comment type="caution">
    <text evidence="1">The sequence shown here is derived from an EMBL/GenBank/DDBJ whole genome shotgun (WGS) entry which is preliminary data.</text>
</comment>
<dbReference type="Pfam" id="PF12092">
    <property type="entry name" value="DUF3568"/>
    <property type="match status" value="1"/>
</dbReference>
<dbReference type="AlphaFoldDB" id="X0TPI4"/>
<sequence length="130" mass="14029">MIRKVLILLLLSSYFIILGCAAFIAGTGAGAVVYTYVNGELKTSYQATFDETNRTCTAVLKSLEMVITEKTSDSIKATIKAKQTDGTPVTIKTVMITPGTTEVSVRSGIIGIWDKKVSELIHASIAQRLQ</sequence>
<dbReference type="EMBL" id="BARS01018038">
    <property type="protein sequence ID" value="GAF90052.1"/>
    <property type="molecule type" value="Genomic_DNA"/>
</dbReference>
<protein>
    <recommendedName>
        <fullName evidence="2">DUF3568 family protein</fullName>
    </recommendedName>
</protein>
<name>X0TPI4_9ZZZZ</name>
<dbReference type="PROSITE" id="PS51257">
    <property type="entry name" value="PROKAR_LIPOPROTEIN"/>
    <property type="match status" value="1"/>
</dbReference>
<organism evidence="1">
    <name type="scientific">marine sediment metagenome</name>
    <dbReference type="NCBI Taxonomy" id="412755"/>
    <lineage>
        <taxon>unclassified sequences</taxon>
        <taxon>metagenomes</taxon>
        <taxon>ecological metagenomes</taxon>
    </lineage>
</organism>
<accession>X0TPI4</accession>
<dbReference type="InterPro" id="IPR021952">
    <property type="entry name" value="Flpp3-like"/>
</dbReference>
<reference evidence="1" key="1">
    <citation type="journal article" date="2014" name="Front. Microbiol.">
        <title>High frequency of phylogenetically diverse reductive dehalogenase-homologous genes in deep subseafloor sedimentary metagenomes.</title>
        <authorList>
            <person name="Kawai M."/>
            <person name="Futagami T."/>
            <person name="Toyoda A."/>
            <person name="Takaki Y."/>
            <person name="Nishi S."/>
            <person name="Hori S."/>
            <person name="Arai W."/>
            <person name="Tsubouchi T."/>
            <person name="Morono Y."/>
            <person name="Uchiyama I."/>
            <person name="Ito T."/>
            <person name="Fujiyama A."/>
            <person name="Inagaki F."/>
            <person name="Takami H."/>
        </authorList>
    </citation>
    <scope>NUCLEOTIDE SEQUENCE</scope>
    <source>
        <strain evidence="1">Expedition CK06-06</strain>
    </source>
</reference>
<evidence type="ECO:0008006" key="2">
    <source>
        <dbReference type="Google" id="ProtNLM"/>
    </source>
</evidence>
<gene>
    <name evidence="1" type="ORF">S01H1_29424</name>
</gene>
<proteinExistence type="predicted"/>
<evidence type="ECO:0000313" key="1">
    <source>
        <dbReference type="EMBL" id="GAF90052.1"/>
    </source>
</evidence>